<dbReference type="Proteomes" id="UP000605427">
    <property type="component" value="Unassembled WGS sequence"/>
</dbReference>
<sequence length="310" mass="33798">MEKDRLIEGTGDMDGKKGGHASDTAESFETIDKEAQSENGRGSAWPAGIRIWTPPLESMPEDVMFPLAWEEMMCRRVGEGEAPIMHIWRHPYALTIGMRDRRLPRAPQAMDKLRREGCSVAVRVSGGAAVPLDEGVVNVSIILPNPDRKLELHGDFERMVSLIAGAASPWTSEAKAGEIAGAFCPGDYDVSVNGRKFCGIAQRRQTKAYILTAFVIAEGGGEERRRLAREFYDEASGILSPGQAYPDVREGSMGSLDELAGVPSAEAYMASLVEWMIDQAGASVLSAGPELPLDELDRLSAELKARYDRD</sequence>
<keyword evidence="4" id="KW-1185">Reference proteome</keyword>
<accession>A0ABQ1ZYX8</accession>
<feature type="domain" description="BPL/LPL catalytic" evidence="2">
    <location>
        <begin position="79"/>
        <end position="264"/>
    </location>
</feature>
<dbReference type="InterPro" id="IPR050664">
    <property type="entry name" value="Octanoyltrans_LipM/LipL"/>
</dbReference>
<dbReference type="Gene3D" id="3.30.930.10">
    <property type="entry name" value="Bira Bifunctional Protein, Domain 2"/>
    <property type="match status" value="1"/>
</dbReference>
<comment type="caution">
    <text evidence="3">The sequence shown here is derived from an EMBL/GenBank/DDBJ whole genome shotgun (WGS) entry which is preliminary data.</text>
</comment>
<dbReference type="InterPro" id="IPR045864">
    <property type="entry name" value="aa-tRNA-synth_II/BPL/LPL"/>
</dbReference>
<name>A0ABQ1ZYX8_9BACL</name>
<dbReference type="EMBL" id="BMDD01000004">
    <property type="protein sequence ID" value="GGH81369.1"/>
    <property type="molecule type" value="Genomic_DNA"/>
</dbReference>
<proteinExistence type="predicted"/>
<protein>
    <submittedName>
        <fullName evidence="3">Octanoyl-[GcvH]:protein N-octanoyltransferase</fullName>
    </submittedName>
</protein>
<evidence type="ECO:0000313" key="4">
    <source>
        <dbReference type="Proteomes" id="UP000605427"/>
    </source>
</evidence>
<evidence type="ECO:0000259" key="2">
    <source>
        <dbReference type="PROSITE" id="PS51733"/>
    </source>
</evidence>
<feature type="compositionally biased region" description="Basic and acidic residues" evidence="1">
    <location>
        <begin position="1"/>
        <end position="17"/>
    </location>
</feature>
<evidence type="ECO:0000256" key="1">
    <source>
        <dbReference type="SAM" id="MobiDB-lite"/>
    </source>
</evidence>
<feature type="region of interest" description="Disordered" evidence="1">
    <location>
        <begin position="1"/>
        <end position="46"/>
    </location>
</feature>
<organism evidence="3 4">
    <name type="scientific">Saccharibacillus endophyticus</name>
    <dbReference type="NCBI Taxonomy" id="2060666"/>
    <lineage>
        <taxon>Bacteria</taxon>
        <taxon>Bacillati</taxon>
        <taxon>Bacillota</taxon>
        <taxon>Bacilli</taxon>
        <taxon>Bacillales</taxon>
        <taxon>Paenibacillaceae</taxon>
        <taxon>Saccharibacillus</taxon>
    </lineage>
</organism>
<dbReference type="PANTHER" id="PTHR43679">
    <property type="entry name" value="OCTANOYLTRANSFERASE LIPM-RELATED"/>
    <property type="match status" value="1"/>
</dbReference>
<reference evidence="4" key="1">
    <citation type="journal article" date="2019" name="Int. J. Syst. Evol. Microbiol.">
        <title>The Global Catalogue of Microorganisms (GCM) 10K type strain sequencing project: providing services to taxonomists for standard genome sequencing and annotation.</title>
        <authorList>
            <consortium name="The Broad Institute Genomics Platform"/>
            <consortium name="The Broad Institute Genome Sequencing Center for Infectious Disease"/>
            <person name="Wu L."/>
            <person name="Ma J."/>
        </authorList>
    </citation>
    <scope>NUCLEOTIDE SEQUENCE [LARGE SCALE GENOMIC DNA]</scope>
    <source>
        <strain evidence="4">CCM 8702</strain>
    </source>
</reference>
<dbReference type="SUPFAM" id="SSF55681">
    <property type="entry name" value="Class II aaRS and biotin synthetases"/>
    <property type="match status" value="1"/>
</dbReference>
<evidence type="ECO:0000313" key="3">
    <source>
        <dbReference type="EMBL" id="GGH81369.1"/>
    </source>
</evidence>
<dbReference type="PANTHER" id="PTHR43679:SF2">
    <property type="entry name" value="OCTANOYL-[GCVH]:PROTEIN N-OCTANOYLTRANSFERASE"/>
    <property type="match status" value="1"/>
</dbReference>
<dbReference type="InterPro" id="IPR004143">
    <property type="entry name" value="BPL_LPL_catalytic"/>
</dbReference>
<gene>
    <name evidence="3" type="primary">lipL</name>
    <name evidence="3" type="ORF">GCM10007362_31060</name>
</gene>
<dbReference type="RefSeq" id="WP_229714208.1">
    <property type="nucleotide sequence ID" value="NZ_BMDD01000004.1"/>
</dbReference>
<dbReference type="Pfam" id="PF21948">
    <property type="entry name" value="LplA-B_cat"/>
    <property type="match status" value="1"/>
</dbReference>
<dbReference type="PROSITE" id="PS51733">
    <property type="entry name" value="BPL_LPL_CATALYTIC"/>
    <property type="match status" value="1"/>
</dbReference>